<organism evidence="2 3">
    <name type="scientific">Ignelater luminosus</name>
    <name type="common">Cucubano</name>
    <name type="synonym">Pyrophorus luminosus</name>
    <dbReference type="NCBI Taxonomy" id="2038154"/>
    <lineage>
        <taxon>Eukaryota</taxon>
        <taxon>Metazoa</taxon>
        <taxon>Ecdysozoa</taxon>
        <taxon>Arthropoda</taxon>
        <taxon>Hexapoda</taxon>
        <taxon>Insecta</taxon>
        <taxon>Pterygota</taxon>
        <taxon>Neoptera</taxon>
        <taxon>Endopterygota</taxon>
        <taxon>Coleoptera</taxon>
        <taxon>Polyphaga</taxon>
        <taxon>Elateriformia</taxon>
        <taxon>Elateroidea</taxon>
        <taxon>Elateridae</taxon>
        <taxon>Agrypninae</taxon>
        <taxon>Pyrophorini</taxon>
        <taxon>Ignelater</taxon>
    </lineage>
</organism>
<feature type="compositionally biased region" description="Polar residues" evidence="1">
    <location>
        <begin position="47"/>
        <end position="56"/>
    </location>
</feature>
<feature type="region of interest" description="Disordered" evidence="1">
    <location>
        <begin position="95"/>
        <end position="118"/>
    </location>
</feature>
<accession>A0A8K0CBA4</accession>
<evidence type="ECO:0000256" key="1">
    <source>
        <dbReference type="SAM" id="MobiDB-lite"/>
    </source>
</evidence>
<protein>
    <submittedName>
        <fullName evidence="2">Uncharacterized protein</fullName>
    </submittedName>
</protein>
<gene>
    <name evidence="2" type="ORF">ILUMI_23856</name>
</gene>
<feature type="region of interest" description="Disordered" evidence="1">
    <location>
        <begin position="44"/>
        <end position="69"/>
    </location>
</feature>
<keyword evidence="3" id="KW-1185">Reference proteome</keyword>
<name>A0A8K0CBA4_IGNLU</name>
<feature type="compositionally biased region" description="Basic and acidic residues" evidence="1">
    <location>
        <begin position="57"/>
        <end position="66"/>
    </location>
</feature>
<dbReference type="AlphaFoldDB" id="A0A8K0CBA4"/>
<evidence type="ECO:0000313" key="2">
    <source>
        <dbReference type="EMBL" id="KAF2882291.1"/>
    </source>
</evidence>
<comment type="caution">
    <text evidence="2">The sequence shown here is derived from an EMBL/GenBank/DDBJ whole genome shotgun (WGS) entry which is preliminary data.</text>
</comment>
<reference evidence="2" key="1">
    <citation type="submission" date="2019-08" db="EMBL/GenBank/DDBJ databases">
        <title>The genome of the North American firefly Photinus pyralis.</title>
        <authorList>
            <consortium name="Photinus pyralis genome working group"/>
            <person name="Fallon T.R."/>
            <person name="Sander Lower S.E."/>
            <person name="Weng J.-K."/>
        </authorList>
    </citation>
    <scope>NUCLEOTIDE SEQUENCE</scope>
    <source>
        <strain evidence="2">TRF0915ILg1</strain>
        <tissue evidence="2">Whole body</tissue>
    </source>
</reference>
<dbReference type="EMBL" id="VTPC01090630">
    <property type="protein sequence ID" value="KAF2882291.1"/>
    <property type="molecule type" value="Genomic_DNA"/>
</dbReference>
<sequence>MSWRRVLENHNTKAKELMGCTLEKDIKARFEKAAIYPLNSHKVLQNLPPQANNSETQDPHHQRSSEVQKVTLNLVARPDFRSPFRRDLEEAGLCTLTTKQQTEDKGNTPEGNLRGNTF</sequence>
<proteinExistence type="predicted"/>
<evidence type="ECO:0000313" key="3">
    <source>
        <dbReference type="Proteomes" id="UP000801492"/>
    </source>
</evidence>
<dbReference type="Proteomes" id="UP000801492">
    <property type="component" value="Unassembled WGS sequence"/>
</dbReference>